<accession>A0A8X6TMZ9</accession>
<dbReference type="Proteomes" id="UP000887013">
    <property type="component" value="Unassembled WGS sequence"/>
</dbReference>
<proteinExistence type="predicted"/>
<sequence>MKFWIVNGQITVHSEIGRCMRYKRHKTKCILTESVNLPSERLEEIFAFKVDRVDLAGLPKLGKGGKGWIIQYTCCNVPRYASRAHHFSFYSKALLLSVRRFIARKDRPEIICSDIDKNFIGSENKEFLEKVSKIRLDSH</sequence>
<reference evidence="1" key="1">
    <citation type="submission" date="2020-08" db="EMBL/GenBank/DDBJ databases">
        <title>Multicomponent nature underlies the extraordinary mechanical properties of spider dragline silk.</title>
        <authorList>
            <person name="Kono N."/>
            <person name="Nakamura H."/>
            <person name="Mori M."/>
            <person name="Yoshida Y."/>
            <person name="Ohtoshi R."/>
            <person name="Malay A.D."/>
            <person name="Moran D.A.P."/>
            <person name="Tomita M."/>
            <person name="Numata K."/>
            <person name="Arakawa K."/>
        </authorList>
    </citation>
    <scope>NUCLEOTIDE SEQUENCE</scope>
</reference>
<name>A0A8X6TMZ9_NEPPI</name>
<dbReference type="EMBL" id="BMAW01013238">
    <property type="protein sequence ID" value="GFT32877.1"/>
    <property type="molecule type" value="Genomic_DNA"/>
</dbReference>
<protein>
    <submittedName>
        <fullName evidence="1">Uncharacterized protein</fullName>
    </submittedName>
</protein>
<keyword evidence="2" id="KW-1185">Reference proteome</keyword>
<gene>
    <name evidence="1" type="ORF">NPIL_488611</name>
</gene>
<dbReference type="AlphaFoldDB" id="A0A8X6TMZ9"/>
<organism evidence="1 2">
    <name type="scientific">Nephila pilipes</name>
    <name type="common">Giant wood spider</name>
    <name type="synonym">Nephila maculata</name>
    <dbReference type="NCBI Taxonomy" id="299642"/>
    <lineage>
        <taxon>Eukaryota</taxon>
        <taxon>Metazoa</taxon>
        <taxon>Ecdysozoa</taxon>
        <taxon>Arthropoda</taxon>
        <taxon>Chelicerata</taxon>
        <taxon>Arachnida</taxon>
        <taxon>Araneae</taxon>
        <taxon>Araneomorphae</taxon>
        <taxon>Entelegynae</taxon>
        <taxon>Araneoidea</taxon>
        <taxon>Nephilidae</taxon>
        <taxon>Nephila</taxon>
    </lineage>
</organism>
<dbReference type="OrthoDB" id="6433745at2759"/>
<evidence type="ECO:0000313" key="1">
    <source>
        <dbReference type="EMBL" id="GFT32877.1"/>
    </source>
</evidence>
<comment type="caution">
    <text evidence="1">The sequence shown here is derived from an EMBL/GenBank/DDBJ whole genome shotgun (WGS) entry which is preliminary data.</text>
</comment>
<evidence type="ECO:0000313" key="2">
    <source>
        <dbReference type="Proteomes" id="UP000887013"/>
    </source>
</evidence>